<comment type="caution">
    <text evidence="10">Lacks conserved residue(s) required for the propagation of feature annotation.</text>
</comment>
<accession>A0A7V3YI47</accession>
<comment type="pathway">
    <text evidence="10">Cofactor biosynthesis; adenosylcobalamin biosynthesis.</text>
</comment>
<evidence type="ECO:0000256" key="8">
    <source>
        <dbReference type="ARBA" id="ARBA00023136"/>
    </source>
</evidence>
<protein>
    <recommendedName>
        <fullName evidence="10">Cobalt transport protein CbiN</fullName>
    </recommendedName>
    <alternativeName>
        <fullName evidence="10">Energy-coupling factor transporter probable substrate-capture protein CbiN</fullName>
        <shortName evidence="10">ECF transporter S component CbiN</shortName>
    </alternativeName>
</protein>
<dbReference type="Pfam" id="PF02553">
    <property type="entry name" value="CbiN"/>
    <property type="match status" value="1"/>
</dbReference>
<evidence type="ECO:0000256" key="9">
    <source>
        <dbReference type="ARBA" id="ARBA00023285"/>
    </source>
</evidence>
<keyword evidence="7 10" id="KW-0406">Ion transport</keyword>
<keyword evidence="9 10" id="KW-0170">Cobalt</keyword>
<name>A0A7V3YI47_9BACT</name>
<keyword evidence="2 10" id="KW-0813">Transport</keyword>
<dbReference type="PANTHER" id="PTHR38662">
    <property type="entry name" value="COBALT TRANSPORT PROTEIN CBIN"/>
    <property type="match status" value="1"/>
</dbReference>
<comment type="subcellular location">
    <subcellularLocation>
        <location evidence="10">Cell membrane</location>
        <topology evidence="10">Multi-pass membrane protein</topology>
    </subcellularLocation>
</comment>
<evidence type="ECO:0000256" key="1">
    <source>
        <dbReference type="ARBA" id="ARBA00022426"/>
    </source>
</evidence>
<keyword evidence="4 10" id="KW-0169">Cobalamin biosynthesis</keyword>
<comment type="caution">
    <text evidence="11">The sequence shown here is derived from an EMBL/GenBank/DDBJ whole genome shotgun (WGS) entry which is preliminary data.</text>
</comment>
<evidence type="ECO:0000256" key="4">
    <source>
        <dbReference type="ARBA" id="ARBA00022573"/>
    </source>
</evidence>
<keyword evidence="3 10" id="KW-1003">Cell membrane</keyword>
<dbReference type="InterPro" id="IPR003705">
    <property type="entry name" value="CbiN"/>
</dbReference>
<evidence type="ECO:0000256" key="2">
    <source>
        <dbReference type="ARBA" id="ARBA00022448"/>
    </source>
</evidence>
<evidence type="ECO:0000256" key="7">
    <source>
        <dbReference type="ARBA" id="ARBA00023065"/>
    </source>
</evidence>
<dbReference type="GO" id="GO:0005886">
    <property type="term" value="C:plasma membrane"/>
    <property type="evidence" value="ECO:0007669"/>
    <property type="project" value="UniProtKB-SubCell"/>
</dbReference>
<keyword evidence="8 10" id="KW-0472">Membrane</keyword>
<comment type="similarity">
    <text evidence="10">Belongs to the CbiN family.</text>
</comment>
<dbReference type="NCBIfam" id="NF002780">
    <property type="entry name" value="PRK02898.1"/>
    <property type="match status" value="1"/>
</dbReference>
<evidence type="ECO:0000313" key="11">
    <source>
        <dbReference type="EMBL" id="HGI31510.1"/>
    </source>
</evidence>
<dbReference type="PANTHER" id="PTHR38662:SF1">
    <property type="entry name" value="COBALT TRANSPORT PROTEIN CBIN"/>
    <property type="match status" value="1"/>
</dbReference>
<reference evidence="11" key="1">
    <citation type="journal article" date="2020" name="mSystems">
        <title>Genome- and Community-Level Interaction Insights into Carbon Utilization and Element Cycling Functions of Hydrothermarchaeota in Hydrothermal Sediment.</title>
        <authorList>
            <person name="Zhou Z."/>
            <person name="Liu Y."/>
            <person name="Xu W."/>
            <person name="Pan J."/>
            <person name="Luo Z.H."/>
            <person name="Li M."/>
        </authorList>
    </citation>
    <scope>NUCLEOTIDE SEQUENCE [LARGE SCALE GENOMIC DNA]</scope>
    <source>
        <strain evidence="11">SpSt-747</strain>
    </source>
</reference>
<evidence type="ECO:0000256" key="5">
    <source>
        <dbReference type="ARBA" id="ARBA00022692"/>
    </source>
</evidence>
<evidence type="ECO:0000256" key="6">
    <source>
        <dbReference type="ARBA" id="ARBA00022989"/>
    </source>
</evidence>
<organism evidence="11">
    <name type="scientific">Candidatus Caldatribacterium californiense</name>
    <dbReference type="NCBI Taxonomy" id="1454726"/>
    <lineage>
        <taxon>Bacteria</taxon>
        <taxon>Pseudomonadati</taxon>
        <taxon>Atribacterota</taxon>
        <taxon>Atribacteria</taxon>
        <taxon>Atribacterales</taxon>
        <taxon>Candidatus Caldatribacteriaceae</taxon>
        <taxon>Candidatus Caldatribacterium</taxon>
    </lineage>
</organism>
<keyword evidence="6 10" id="KW-1133">Transmembrane helix</keyword>
<feature type="transmembrane region" description="Helical" evidence="10">
    <location>
        <begin position="62"/>
        <end position="82"/>
    </location>
</feature>
<keyword evidence="5 10" id="KW-0812">Transmembrane</keyword>
<evidence type="ECO:0000256" key="3">
    <source>
        <dbReference type="ARBA" id="ARBA00022475"/>
    </source>
</evidence>
<dbReference type="AlphaFoldDB" id="A0A7V3YI47"/>
<proteinExistence type="inferred from homology"/>
<comment type="function">
    <text evidence="10">Part of the energy-coupling factor (ECF) transporter complex CbiMNOQ involved in cobalt import.</text>
</comment>
<evidence type="ECO:0000256" key="10">
    <source>
        <dbReference type="HAMAP-Rule" id="MF_00330"/>
    </source>
</evidence>
<gene>
    <name evidence="10" type="primary">cbiN</name>
    <name evidence="11" type="ORF">ENV30_09455</name>
</gene>
<dbReference type="UniPathway" id="UPA00148"/>
<dbReference type="EMBL" id="DTFV01000134">
    <property type="protein sequence ID" value="HGI31510.1"/>
    <property type="molecule type" value="Genomic_DNA"/>
</dbReference>
<sequence>MKGKILLLFLCCVVLFFVSLRLGQHQGDLAGADEEAQAIIQEIAPDFSPWFSPLWEPPSGEIETLIFALQAATGGLIIGYILGKRSTH</sequence>
<dbReference type="GO" id="GO:0009236">
    <property type="term" value="P:cobalamin biosynthetic process"/>
    <property type="evidence" value="ECO:0007669"/>
    <property type="project" value="UniProtKB-UniRule"/>
</dbReference>
<dbReference type="HAMAP" id="MF_00330">
    <property type="entry name" value="CbiN"/>
    <property type="match status" value="1"/>
</dbReference>
<keyword evidence="1 10" id="KW-0171">Cobalt transport</keyword>
<comment type="subunit">
    <text evidence="10">Forms an energy-coupling factor (ECF) transporter complex composed of an ATP-binding protein (A component, CbiO), a transmembrane protein (T component, CbiQ) and 2 possible substrate-capture proteins (S components, CbiM and CbiN) of unknown stoichimetry.</text>
</comment>
<dbReference type="GO" id="GO:0015087">
    <property type="term" value="F:cobalt ion transmembrane transporter activity"/>
    <property type="evidence" value="ECO:0007669"/>
    <property type="project" value="UniProtKB-UniRule"/>
</dbReference>